<gene>
    <name evidence="8" type="ORF">HMPREF9455_03092</name>
</gene>
<sequence>MKKIQLIVILFFTFSLFLSAQTNYFYNGDGKKIVLKLRNDLLFLEKNNANSQTRLNQKVVHNFEKYIIVENIDSKLQKTISDENLMFEAEDGTLQALSNTVLMKPSETPIRIVLNKLNLTNSVVKLDSIYDMYIIEFNTTKTMDIANKIWDSGLVSFAEPSFYKIIKLQNPLYSLQWGFRNTGQTGGTIGIDVNVEPAWNLTRGNSNIKVAVLDEGVRLDHPDLQGNLLSGYDATGNNSNGAPNQSDYHGTACAGIIAAVDNNIGVVGIAPNCKMIPVRIAYKGSDGRSWITQDSWITQGINYAWNTAKADVLSNSWGGGSNSTAINNTILNAMSLGRNGLGAVVIFASGNDSAPTVSYPASLTDVIAVGALTPTGLRADFSNYGDALDVVAPGAHIPTTTINGYTESFGGTSAACPHVAGIAALILSINPELTSREVRNTIESTCRKVGDYSYSVNKMNGTWNNEMGFGLVDAYAAVRRALGYKEIVSPNDLYRRSKFWFKLKDGSNATWSCTNIPGITINSSTGLLNNTNFDYTGNITITAATSTIAYTKVIYISPEYIDGKFIFNNTTKTFSEIHSAYPLYENGFDLNAGSTAVSNLAIEITYPGLAIIEGKTPVYSWVNYSMTPRFTIENNGSRIKFSRLMVDESAEIGLEIETGKGTISQMFYLNTGRFSPILYPFSSYRLSSLEVKLTDNTITVSESTGQEIGISYTNLANNNSYVYEILDILGTYKMQKGNFKLYIGGTQDIDISTLPKGFYALTIYKNGERVHSGKFKK</sequence>
<evidence type="ECO:0000256" key="3">
    <source>
        <dbReference type="ARBA" id="ARBA00022825"/>
    </source>
</evidence>
<evidence type="ECO:0000256" key="5">
    <source>
        <dbReference type="PROSITE-ProRule" id="PRU01240"/>
    </source>
</evidence>
<dbReference type="GO" id="GO:0004252">
    <property type="term" value="F:serine-type endopeptidase activity"/>
    <property type="evidence" value="ECO:0007669"/>
    <property type="project" value="UniProtKB-UniRule"/>
</dbReference>
<dbReference type="InterPro" id="IPR022398">
    <property type="entry name" value="Peptidase_S8_His-AS"/>
</dbReference>
<keyword evidence="3 5" id="KW-0720">Serine protease</keyword>
<dbReference type="SUPFAM" id="SSF52743">
    <property type="entry name" value="Subtilisin-like"/>
    <property type="match status" value="1"/>
</dbReference>
<dbReference type="PRINTS" id="PR00723">
    <property type="entry name" value="SUBTILISIN"/>
</dbReference>
<dbReference type="InterPro" id="IPR034054">
    <property type="entry name" value="Pep_S8_PrcA"/>
</dbReference>
<evidence type="ECO:0000256" key="4">
    <source>
        <dbReference type="PIRSR" id="PIRSR615500-1"/>
    </source>
</evidence>
<organism evidence="8 9">
    <name type="scientific">Dysgonomonas gadei ATCC BAA-286</name>
    <dbReference type="NCBI Taxonomy" id="742766"/>
    <lineage>
        <taxon>Bacteria</taxon>
        <taxon>Pseudomonadati</taxon>
        <taxon>Bacteroidota</taxon>
        <taxon>Bacteroidia</taxon>
        <taxon>Bacteroidales</taxon>
        <taxon>Dysgonomonadaceae</taxon>
        <taxon>Dysgonomonas</taxon>
    </lineage>
</organism>
<dbReference type="PANTHER" id="PTHR42884">
    <property type="entry name" value="PROPROTEIN CONVERTASE SUBTILISIN/KEXIN-RELATED"/>
    <property type="match status" value="1"/>
</dbReference>
<dbReference type="PROSITE" id="PS51892">
    <property type="entry name" value="SUBTILASE"/>
    <property type="match status" value="1"/>
</dbReference>
<dbReference type="Gene3D" id="3.40.50.200">
    <property type="entry name" value="Peptidase S8/S53 domain"/>
    <property type="match status" value="1"/>
</dbReference>
<evidence type="ECO:0000256" key="2">
    <source>
        <dbReference type="ARBA" id="ARBA00022801"/>
    </source>
</evidence>
<dbReference type="eggNOG" id="COG1404">
    <property type="taxonomic scope" value="Bacteria"/>
</dbReference>
<dbReference type="GO" id="GO:0016485">
    <property type="term" value="P:protein processing"/>
    <property type="evidence" value="ECO:0007669"/>
    <property type="project" value="TreeGrafter"/>
</dbReference>
<keyword evidence="9" id="KW-1185">Reference proteome</keyword>
<dbReference type="AlphaFoldDB" id="F5J175"/>
<feature type="active site" description="Charge relay system" evidence="4 5">
    <location>
        <position position="249"/>
    </location>
</feature>
<dbReference type="PROSITE" id="PS00137">
    <property type="entry name" value="SUBTILASE_HIS"/>
    <property type="match status" value="1"/>
</dbReference>
<comment type="caution">
    <text evidence="8">The sequence shown here is derived from an EMBL/GenBank/DDBJ whole genome shotgun (WGS) entry which is preliminary data.</text>
</comment>
<dbReference type="CDD" id="cd07498">
    <property type="entry name" value="Peptidases_S8_15"/>
    <property type="match status" value="1"/>
</dbReference>
<dbReference type="InterPro" id="IPR036852">
    <property type="entry name" value="Peptidase_S8/S53_dom_sf"/>
</dbReference>
<proteinExistence type="inferred from homology"/>
<feature type="chain" id="PRO_5003325667" description="Peptidase S8/S53 domain-containing protein" evidence="6">
    <location>
        <begin position="21"/>
        <end position="777"/>
    </location>
</feature>
<dbReference type="Pfam" id="PF00082">
    <property type="entry name" value="Peptidase_S8"/>
    <property type="match status" value="1"/>
</dbReference>
<evidence type="ECO:0000313" key="9">
    <source>
        <dbReference type="Proteomes" id="UP000004913"/>
    </source>
</evidence>
<dbReference type="InterPro" id="IPR000209">
    <property type="entry name" value="Peptidase_S8/S53_dom"/>
</dbReference>
<dbReference type="OrthoDB" id="1489355at2"/>
<keyword evidence="6" id="KW-0732">Signal</keyword>
<dbReference type="RefSeq" id="WP_006800625.1">
    <property type="nucleotide sequence ID" value="NZ_GL891987.1"/>
</dbReference>
<reference evidence="8 9" key="1">
    <citation type="submission" date="2011-04" db="EMBL/GenBank/DDBJ databases">
        <title>The Genome Sequence of Dysgonomonas gadei ATCC BAA-286.</title>
        <authorList>
            <consortium name="The Broad Institute Genome Sequencing Platform"/>
            <person name="Earl A."/>
            <person name="Ward D."/>
            <person name="Feldgarden M."/>
            <person name="Gevers D."/>
            <person name="Pudlo N."/>
            <person name="Martens E."/>
            <person name="Allen-Vercoe E."/>
            <person name="Young S.K."/>
            <person name="Zeng Q."/>
            <person name="Gargeya S."/>
            <person name="Fitzgerald M."/>
            <person name="Haas B."/>
            <person name="Abouelleil A."/>
            <person name="Alvarado L."/>
            <person name="Arachchi H.M."/>
            <person name="Berlin A."/>
            <person name="Brown A."/>
            <person name="Chapman S.B."/>
            <person name="Chen Z."/>
            <person name="Dunbar C."/>
            <person name="Freedman E."/>
            <person name="Gearin G."/>
            <person name="Gellesch M."/>
            <person name="Goldberg J."/>
            <person name="Griggs A."/>
            <person name="Gujja S."/>
            <person name="Heiman D."/>
            <person name="Howarth C."/>
            <person name="Larson L."/>
            <person name="Lui A."/>
            <person name="MacDonald P.J.P."/>
            <person name="Mehta T."/>
            <person name="Montmayeur A."/>
            <person name="Murphy C."/>
            <person name="Neiman D."/>
            <person name="Pearson M."/>
            <person name="Priest M."/>
            <person name="Roberts A."/>
            <person name="Saif S."/>
            <person name="Shea T."/>
            <person name="Shenoy N."/>
            <person name="Sisk P."/>
            <person name="Stolte C."/>
            <person name="Sykes S."/>
            <person name="Yandava C."/>
            <person name="Wortman J."/>
            <person name="Nusbaum C."/>
            <person name="Birren B."/>
        </authorList>
    </citation>
    <scope>NUCLEOTIDE SEQUENCE [LARGE SCALE GENOMIC DNA]</scope>
    <source>
        <strain evidence="8 9">ATCC BAA-286</strain>
    </source>
</reference>
<keyword evidence="1 5" id="KW-0645">Protease</keyword>
<evidence type="ECO:0000256" key="1">
    <source>
        <dbReference type="ARBA" id="ARBA00022670"/>
    </source>
</evidence>
<protein>
    <recommendedName>
        <fullName evidence="7">Peptidase S8/S53 domain-containing protein</fullName>
    </recommendedName>
</protein>
<feature type="domain" description="Peptidase S8/S53" evidence="7">
    <location>
        <begin position="206"/>
        <end position="470"/>
    </location>
</feature>
<feature type="active site" description="Charge relay system" evidence="4 5">
    <location>
        <position position="214"/>
    </location>
</feature>
<dbReference type="GO" id="GO:0016020">
    <property type="term" value="C:membrane"/>
    <property type="evidence" value="ECO:0007669"/>
    <property type="project" value="TreeGrafter"/>
</dbReference>
<dbReference type="EMBL" id="ADLV01000036">
    <property type="protein sequence ID" value="EGK00449.1"/>
    <property type="molecule type" value="Genomic_DNA"/>
</dbReference>
<dbReference type="PANTHER" id="PTHR42884:SF14">
    <property type="entry name" value="NEUROENDOCRINE CONVERTASE 1"/>
    <property type="match status" value="1"/>
</dbReference>
<dbReference type="Proteomes" id="UP000004913">
    <property type="component" value="Unassembled WGS sequence"/>
</dbReference>
<dbReference type="InterPro" id="IPR015500">
    <property type="entry name" value="Peptidase_S8_subtilisin-rel"/>
</dbReference>
<name>F5J175_9BACT</name>
<comment type="similarity">
    <text evidence="5">Belongs to the peptidase S8 family.</text>
</comment>
<dbReference type="HOGENOM" id="CLU_011263_10_0_10"/>
<keyword evidence="2 5" id="KW-0378">Hydrolase</keyword>
<dbReference type="InterPro" id="IPR023828">
    <property type="entry name" value="Peptidase_S8_Ser-AS"/>
</dbReference>
<feature type="signal peptide" evidence="6">
    <location>
        <begin position="1"/>
        <end position="20"/>
    </location>
</feature>
<dbReference type="PROSITE" id="PS00138">
    <property type="entry name" value="SUBTILASE_SER"/>
    <property type="match status" value="1"/>
</dbReference>
<accession>F5J175</accession>
<dbReference type="STRING" id="742766.HMPREF9455_03092"/>
<evidence type="ECO:0000256" key="6">
    <source>
        <dbReference type="SAM" id="SignalP"/>
    </source>
</evidence>
<evidence type="ECO:0000313" key="8">
    <source>
        <dbReference type="EMBL" id="EGK00449.1"/>
    </source>
</evidence>
<feature type="active site" description="Charge relay system" evidence="4 5">
    <location>
        <position position="413"/>
    </location>
</feature>
<evidence type="ECO:0000259" key="7">
    <source>
        <dbReference type="Pfam" id="PF00082"/>
    </source>
</evidence>